<evidence type="ECO:0000313" key="3">
    <source>
        <dbReference type="Proteomes" id="UP001596084"/>
    </source>
</evidence>
<evidence type="ECO:0000256" key="1">
    <source>
        <dbReference type="SAM" id="Phobius"/>
    </source>
</evidence>
<accession>A0ABW0QDE5</accession>
<evidence type="ECO:0000313" key="2">
    <source>
        <dbReference type="EMBL" id="MFC5522295.1"/>
    </source>
</evidence>
<dbReference type="EMBL" id="JBHSMX010000024">
    <property type="protein sequence ID" value="MFC5522295.1"/>
    <property type="molecule type" value="Genomic_DNA"/>
</dbReference>
<keyword evidence="1" id="KW-0812">Transmembrane</keyword>
<keyword evidence="1" id="KW-1133">Transmembrane helix</keyword>
<sequence length="101" mass="11713">MELPFHSLLYRYFFFAWLFMDVNQCDLFARAAAWHHNKGQARWLPRYIKRYLVSGALLFAIGWLIEHSSPVASAFFYVPGVMSLPMATVAGVAWIGLRVWD</sequence>
<reference evidence="3" key="1">
    <citation type="journal article" date="2019" name="Int. J. Syst. Evol. Microbiol.">
        <title>The Global Catalogue of Microorganisms (GCM) 10K type strain sequencing project: providing services to taxonomists for standard genome sequencing and annotation.</title>
        <authorList>
            <consortium name="The Broad Institute Genomics Platform"/>
            <consortium name="The Broad Institute Genome Sequencing Center for Infectious Disease"/>
            <person name="Wu L."/>
            <person name="Ma J."/>
        </authorList>
    </citation>
    <scope>NUCLEOTIDE SEQUENCE [LARGE SCALE GENOMIC DNA]</scope>
    <source>
        <strain evidence="3">CGMCC 4.7277</strain>
    </source>
</reference>
<feature type="transmembrane region" description="Helical" evidence="1">
    <location>
        <begin position="12"/>
        <end position="35"/>
    </location>
</feature>
<comment type="caution">
    <text evidence="2">The sequence shown here is derived from an EMBL/GenBank/DDBJ whole genome shotgun (WGS) entry which is preliminary data.</text>
</comment>
<name>A0ABW0QDE5_9BURK</name>
<organism evidence="2 3">
    <name type="scientific">Polaromonas jejuensis</name>
    <dbReference type="NCBI Taxonomy" id="457502"/>
    <lineage>
        <taxon>Bacteria</taxon>
        <taxon>Pseudomonadati</taxon>
        <taxon>Pseudomonadota</taxon>
        <taxon>Betaproteobacteria</taxon>
        <taxon>Burkholderiales</taxon>
        <taxon>Comamonadaceae</taxon>
        <taxon>Polaromonas</taxon>
    </lineage>
</organism>
<gene>
    <name evidence="2" type="ORF">ACFPP7_15450</name>
</gene>
<dbReference type="Proteomes" id="UP001596084">
    <property type="component" value="Unassembled WGS sequence"/>
</dbReference>
<feature type="transmembrane region" description="Helical" evidence="1">
    <location>
        <begin position="47"/>
        <end position="65"/>
    </location>
</feature>
<dbReference type="RefSeq" id="WP_245660662.1">
    <property type="nucleotide sequence ID" value="NZ_JBHSMX010000024.1"/>
</dbReference>
<keyword evidence="3" id="KW-1185">Reference proteome</keyword>
<proteinExistence type="predicted"/>
<protein>
    <submittedName>
        <fullName evidence="2">Uncharacterized protein</fullName>
    </submittedName>
</protein>
<feature type="transmembrane region" description="Helical" evidence="1">
    <location>
        <begin position="71"/>
        <end position="97"/>
    </location>
</feature>
<keyword evidence="1" id="KW-0472">Membrane</keyword>